<accession>A0ABT5X667</accession>
<gene>
    <name evidence="1" type="ORF">P0O15_03245</name>
</gene>
<organism evidence="1 2">
    <name type="scientific">Candidatus Methanocrinis natronophilus</name>
    <dbReference type="NCBI Taxonomy" id="3033396"/>
    <lineage>
        <taxon>Archaea</taxon>
        <taxon>Methanobacteriati</taxon>
        <taxon>Methanobacteriota</taxon>
        <taxon>Stenosarchaea group</taxon>
        <taxon>Methanomicrobia</taxon>
        <taxon>Methanotrichales</taxon>
        <taxon>Methanotrichaceae</taxon>
        <taxon>Methanocrinis</taxon>
    </lineage>
</organism>
<evidence type="ECO:0000313" key="2">
    <source>
        <dbReference type="Proteomes" id="UP001220010"/>
    </source>
</evidence>
<keyword evidence="2" id="KW-1185">Reference proteome</keyword>
<sequence length="239" mass="26096">MRISKNRLMMMILILALSLNGSVAQFGSKVTSGDVDVSRLLYSFPPQSQPSIKFWDVSGNGYTGDDVVYLDIMDSGVVDAYDIRLTQFNTHPAGSKVMSGDNDIGKSVSPLPGDLSGIYFLDLYGNIPGYDEWDRVYILANAGPGNTRTLINDIRLSQVGGLAPGTRVLNFHIDHDKLATPMITDTPVMATIRFFNRNGNFDISGYPIYDAADDVYLDISLPSAIPFGFVVPNNLRLSG</sequence>
<dbReference type="RefSeq" id="WP_316965948.1">
    <property type="nucleotide sequence ID" value="NZ_JARFPK010000009.1"/>
</dbReference>
<protein>
    <submittedName>
        <fullName evidence="1">Uncharacterized protein</fullName>
    </submittedName>
</protein>
<dbReference type="EMBL" id="JARFPK010000009">
    <property type="protein sequence ID" value="MDF0590192.1"/>
    <property type="molecule type" value="Genomic_DNA"/>
</dbReference>
<name>A0ABT5X667_9EURY</name>
<dbReference type="Proteomes" id="UP001220010">
    <property type="component" value="Unassembled WGS sequence"/>
</dbReference>
<reference evidence="1 2" key="1">
    <citation type="submission" date="2023-03" db="EMBL/GenBank/DDBJ databases">
        <title>WGS of Methanotrichaceae archaeon Mx.</title>
        <authorList>
            <person name="Sorokin D.Y."/>
            <person name="Merkel A.Y."/>
        </authorList>
    </citation>
    <scope>NUCLEOTIDE SEQUENCE [LARGE SCALE GENOMIC DNA]</scope>
    <source>
        <strain evidence="1 2">Mx</strain>
    </source>
</reference>
<evidence type="ECO:0000313" key="1">
    <source>
        <dbReference type="EMBL" id="MDF0590192.1"/>
    </source>
</evidence>
<comment type="caution">
    <text evidence="1">The sequence shown here is derived from an EMBL/GenBank/DDBJ whole genome shotgun (WGS) entry which is preliminary data.</text>
</comment>
<proteinExistence type="predicted"/>